<reference evidence="4" key="2">
    <citation type="submission" date="2015-01" db="EMBL/GenBank/DDBJ databases">
        <title>Evolutionary Origins and Diversification of the Mycorrhizal Mutualists.</title>
        <authorList>
            <consortium name="DOE Joint Genome Institute"/>
            <consortium name="Mycorrhizal Genomics Consortium"/>
            <person name="Kohler A."/>
            <person name="Kuo A."/>
            <person name="Nagy L.G."/>
            <person name="Floudas D."/>
            <person name="Copeland A."/>
            <person name="Barry K.W."/>
            <person name="Cichocki N."/>
            <person name="Veneault-Fourrey C."/>
            <person name="LaButti K."/>
            <person name="Lindquist E.A."/>
            <person name="Lipzen A."/>
            <person name="Lundell T."/>
            <person name="Morin E."/>
            <person name="Murat C."/>
            <person name="Riley R."/>
            <person name="Ohm R."/>
            <person name="Sun H."/>
            <person name="Tunlid A."/>
            <person name="Henrissat B."/>
            <person name="Grigoriev I.V."/>
            <person name="Hibbett D.S."/>
            <person name="Martin F."/>
        </authorList>
    </citation>
    <scope>NUCLEOTIDE SEQUENCE [LARGE SCALE GENOMIC DNA]</scope>
    <source>
        <strain evidence="4">MAFF 305830</strain>
    </source>
</reference>
<accession>A0A0C3B4C8</accession>
<dbReference type="SUPFAM" id="SSF52833">
    <property type="entry name" value="Thioredoxin-like"/>
    <property type="match status" value="1"/>
</dbReference>
<dbReference type="OrthoDB" id="418495at2759"/>
<dbReference type="HOGENOM" id="CLU_026126_7_2_1"/>
<name>A0A0C3B4C8_SERVB</name>
<dbReference type="GO" id="GO:0005737">
    <property type="term" value="C:cytoplasm"/>
    <property type="evidence" value="ECO:0007669"/>
    <property type="project" value="TreeGrafter"/>
</dbReference>
<feature type="region of interest" description="Disordered" evidence="1">
    <location>
        <begin position="135"/>
        <end position="156"/>
    </location>
</feature>
<dbReference type="STRING" id="933852.A0A0C3B4C8"/>
<reference evidence="3 4" key="1">
    <citation type="submission" date="2014-04" db="EMBL/GenBank/DDBJ databases">
        <authorList>
            <consortium name="DOE Joint Genome Institute"/>
            <person name="Kuo A."/>
            <person name="Zuccaro A."/>
            <person name="Kohler A."/>
            <person name="Nagy L.G."/>
            <person name="Floudas D."/>
            <person name="Copeland A."/>
            <person name="Barry K.W."/>
            <person name="Cichocki N."/>
            <person name="Veneault-Fourrey C."/>
            <person name="LaButti K."/>
            <person name="Lindquist E.A."/>
            <person name="Lipzen A."/>
            <person name="Lundell T."/>
            <person name="Morin E."/>
            <person name="Murat C."/>
            <person name="Sun H."/>
            <person name="Tunlid A."/>
            <person name="Henrissat B."/>
            <person name="Grigoriev I.V."/>
            <person name="Hibbett D.S."/>
            <person name="Martin F."/>
            <person name="Nordberg H.P."/>
            <person name="Cantor M.N."/>
            <person name="Hua S.X."/>
        </authorList>
    </citation>
    <scope>NUCLEOTIDE SEQUENCE [LARGE SCALE GENOMIC DNA]</scope>
    <source>
        <strain evidence="3 4">MAFF 305830</strain>
    </source>
</reference>
<dbReference type="CDD" id="cd03419">
    <property type="entry name" value="GRX_GRXh_1_2_like"/>
    <property type="match status" value="1"/>
</dbReference>
<dbReference type="AlphaFoldDB" id="A0A0C3B4C8"/>
<dbReference type="PANTHER" id="PTHR45694">
    <property type="entry name" value="GLUTAREDOXIN 2"/>
    <property type="match status" value="1"/>
</dbReference>
<organism evidence="3 4">
    <name type="scientific">Serendipita vermifera MAFF 305830</name>
    <dbReference type="NCBI Taxonomy" id="933852"/>
    <lineage>
        <taxon>Eukaryota</taxon>
        <taxon>Fungi</taxon>
        <taxon>Dikarya</taxon>
        <taxon>Basidiomycota</taxon>
        <taxon>Agaricomycotina</taxon>
        <taxon>Agaricomycetes</taxon>
        <taxon>Sebacinales</taxon>
        <taxon>Serendipitaceae</taxon>
        <taxon>Serendipita</taxon>
    </lineage>
</organism>
<dbReference type="PRINTS" id="PR00160">
    <property type="entry name" value="GLUTAREDOXIN"/>
</dbReference>
<dbReference type="InterPro" id="IPR014025">
    <property type="entry name" value="Glutaredoxin_subgr"/>
</dbReference>
<dbReference type="EMBL" id="KN824281">
    <property type="protein sequence ID" value="KIM31685.1"/>
    <property type="molecule type" value="Genomic_DNA"/>
</dbReference>
<sequence>MATPAMALLNRLSHLTRLMGTTSSRSVVSAMDPKEFVTNAVNQDSIVIFSKTWCSYSSNAKRLIKGLALPEGKTVKIYELDLRDDGDDIQDALRDLTDQGTVPNIFINKQWVGGSSDLTKVKAKGQLDELIAAPPPAQIQWKARPQPNAPSTSSTR</sequence>
<dbReference type="Gene3D" id="3.40.30.10">
    <property type="entry name" value="Glutaredoxin"/>
    <property type="match status" value="1"/>
</dbReference>
<dbReference type="InterPro" id="IPR002109">
    <property type="entry name" value="Glutaredoxin"/>
</dbReference>
<keyword evidence="4" id="KW-1185">Reference proteome</keyword>
<dbReference type="PROSITE" id="PS51354">
    <property type="entry name" value="GLUTAREDOXIN_2"/>
    <property type="match status" value="1"/>
</dbReference>
<dbReference type="Proteomes" id="UP000054097">
    <property type="component" value="Unassembled WGS sequence"/>
</dbReference>
<dbReference type="Pfam" id="PF00462">
    <property type="entry name" value="Glutaredoxin"/>
    <property type="match status" value="1"/>
</dbReference>
<dbReference type="NCBIfam" id="TIGR02180">
    <property type="entry name" value="GRX_euk"/>
    <property type="match status" value="1"/>
</dbReference>
<dbReference type="InterPro" id="IPR036249">
    <property type="entry name" value="Thioredoxin-like_sf"/>
</dbReference>
<feature type="domain" description="Glutaredoxin" evidence="2">
    <location>
        <begin position="46"/>
        <end position="111"/>
    </location>
</feature>
<dbReference type="GO" id="GO:0034599">
    <property type="term" value="P:cellular response to oxidative stress"/>
    <property type="evidence" value="ECO:0007669"/>
    <property type="project" value="TreeGrafter"/>
</dbReference>
<evidence type="ECO:0000259" key="2">
    <source>
        <dbReference type="Pfam" id="PF00462"/>
    </source>
</evidence>
<dbReference type="PANTHER" id="PTHR45694:SF18">
    <property type="entry name" value="GLUTAREDOXIN-1-RELATED"/>
    <property type="match status" value="1"/>
</dbReference>
<evidence type="ECO:0000313" key="4">
    <source>
        <dbReference type="Proteomes" id="UP000054097"/>
    </source>
</evidence>
<evidence type="ECO:0000313" key="3">
    <source>
        <dbReference type="EMBL" id="KIM31685.1"/>
    </source>
</evidence>
<proteinExistence type="predicted"/>
<evidence type="ECO:0000256" key="1">
    <source>
        <dbReference type="SAM" id="MobiDB-lite"/>
    </source>
</evidence>
<gene>
    <name evidence="3" type="ORF">M408DRAFT_327149</name>
</gene>
<dbReference type="InterPro" id="IPR011899">
    <property type="entry name" value="Glutaredoxin_euk/vir"/>
</dbReference>
<dbReference type="GO" id="GO:0015038">
    <property type="term" value="F:glutathione disulfide oxidoreductase activity"/>
    <property type="evidence" value="ECO:0007669"/>
    <property type="project" value="TreeGrafter"/>
</dbReference>
<protein>
    <recommendedName>
        <fullName evidence="2">Glutaredoxin domain-containing protein</fullName>
    </recommendedName>
</protein>